<reference evidence="2 3" key="1">
    <citation type="submission" date="2023-09" db="EMBL/GenBank/DDBJ databases">
        <title>Complete genome of Streptomyces roseicoloratus T14.</title>
        <authorList>
            <person name="Bashizi T."/>
            <person name="Kim M.-J."/>
            <person name="Lee G."/>
            <person name="Tagele S.B."/>
            <person name="Shin J.-H."/>
        </authorList>
    </citation>
    <scope>NUCLEOTIDE SEQUENCE [LARGE SCALE GENOMIC DNA]</scope>
    <source>
        <strain evidence="2 3">T14</strain>
    </source>
</reference>
<dbReference type="EMBL" id="CP133762">
    <property type="protein sequence ID" value="WMX47674.1"/>
    <property type="molecule type" value="Genomic_DNA"/>
</dbReference>
<name>A0ABY9S0W1_9ACTN</name>
<keyword evidence="1" id="KW-1133">Transmembrane helix</keyword>
<organism evidence="2 3">
    <name type="scientific">Streptomyces roseicoloratus</name>
    <dbReference type="NCBI Taxonomy" id="2508722"/>
    <lineage>
        <taxon>Bacteria</taxon>
        <taxon>Bacillati</taxon>
        <taxon>Actinomycetota</taxon>
        <taxon>Actinomycetes</taxon>
        <taxon>Kitasatosporales</taxon>
        <taxon>Streptomycetaceae</taxon>
        <taxon>Streptomyces</taxon>
    </lineage>
</organism>
<proteinExistence type="predicted"/>
<evidence type="ECO:0000313" key="3">
    <source>
        <dbReference type="Proteomes" id="UP001250858"/>
    </source>
</evidence>
<evidence type="ECO:0000313" key="2">
    <source>
        <dbReference type="EMBL" id="WMX47674.1"/>
    </source>
</evidence>
<keyword evidence="1" id="KW-0812">Transmembrane</keyword>
<dbReference type="Proteomes" id="UP001250858">
    <property type="component" value="Chromosome"/>
</dbReference>
<accession>A0ABY9S0W1</accession>
<keyword evidence="1" id="KW-0472">Membrane</keyword>
<evidence type="ECO:0000256" key="1">
    <source>
        <dbReference type="SAM" id="Phobius"/>
    </source>
</evidence>
<keyword evidence="3" id="KW-1185">Reference proteome</keyword>
<feature type="transmembrane region" description="Helical" evidence="1">
    <location>
        <begin position="12"/>
        <end position="30"/>
    </location>
</feature>
<feature type="transmembrane region" description="Helical" evidence="1">
    <location>
        <begin position="50"/>
        <end position="70"/>
    </location>
</feature>
<gene>
    <name evidence="2" type="ORF">RGF97_26680</name>
</gene>
<protein>
    <submittedName>
        <fullName evidence="2">Uncharacterized protein</fullName>
    </submittedName>
</protein>
<dbReference type="RefSeq" id="WP_309549565.1">
    <property type="nucleotide sequence ID" value="NZ_CP133762.1"/>
</dbReference>
<sequence>MTRPTSARRLLRVPAILACLPYLTLEVLWVTGGEAGGPGGSILLEHRGAMAAVDAASVPADAVVVLLALLPTQAWGRRVTAWLPGCGGGVAVARPGWRPGPPAAGSPLCRWWRCCHRGRPPRSRRP</sequence>